<dbReference type="InterPro" id="IPR002545">
    <property type="entry name" value="CheW-lke_dom"/>
</dbReference>
<organism evidence="2 3">
    <name type="scientific">Vogesella amnigena</name>
    <dbReference type="NCBI Taxonomy" id="1507449"/>
    <lineage>
        <taxon>Bacteria</taxon>
        <taxon>Pseudomonadati</taxon>
        <taxon>Pseudomonadota</taxon>
        <taxon>Betaproteobacteria</taxon>
        <taxon>Neisseriales</taxon>
        <taxon>Chromobacteriaceae</taxon>
        <taxon>Vogesella</taxon>
    </lineage>
</organism>
<evidence type="ECO:0000313" key="2">
    <source>
        <dbReference type="EMBL" id="MFC3625201.1"/>
    </source>
</evidence>
<evidence type="ECO:0000313" key="3">
    <source>
        <dbReference type="Proteomes" id="UP001595636"/>
    </source>
</evidence>
<dbReference type="SUPFAM" id="SSF50341">
    <property type="entry name" value="CheW-like"/>
    <property type="match status" value="1"/>
</dbReference>
<dbReference type="EMBL" id="JBHRYH010000008">
    <property type="protein sequence ID" value="MFC3625201.1"/>
    <property type="molecule type" value="Genomic_DNA"/>
</dbReference>
<dbReference type="RefSeq" id="WP_390276683.1">
    <property type="nucleotide sequence ID" value="NZ_JBHRYH010000008.1"/>
</dbReference>
<gene>
    <name evidence="2" type="ORF">ACFOKJ_03450</name>
</gene>
<dbReference type="PANTHER" id="PTHR22617:SF41">
    <property type="entry name" value="CHEMOTAXIS SIGNAL TRANSDUCTION SYSTEM ADAPTOR PROTEIN CHEW"/>
    <property type="match status" value="1"/>
</dbReference>
<comment type="caution">
    <text evidence="2">The sequence shown here is derived from an EMBL/GenBank/DDBJ whole genome shotgun (WGS) entry which is preliminary data.</text>
</comment>
<protein>
    <submittedName>
        <fullName evidence="2">Chemotaxis protein CheW</fullName>
    </submittedName>
</protein>
<name>A0ABV7TQ52_9NEIS</name>
<dbReference type="Gene3D" id="2.30.30.40">
    <property type="entry name" value="SH3 Domains"/>
    <property type="match status" value="1"/>
</dbReference>
<dbReference type="SMART" id="SM00260">
    <property type="entry name" value="CheW"/>
    <property type="match status" value="1"/>
</dbReference>
<sequence length="168" mass="18158">MSVTSAPEQYLTFTLGKAVYALQIAPIREIIEYPGLTEIPMTPEFLRGVINLRGAVVPVIDLAVRFGRGLTEVGRRTCIVISEIAGDNGPLPLGILVDGVNEVLEVEQEQIEDKPDFGLGLRPDFVSGMIRRDSDFIVMLDISQVLSMAELEQLVDAGGESLDSSLAG</sequence>
<feature type="domain" description="CheW-like" evidence="1">
    <location>
        <begin position="7"/>
        <end position="151"/>
    </location>
</feature>
<dbReference type="PROSITE" id="PS50851">
    <property type="entry name" value="CHEW"/>
    <property type="match status" value="1"/>
</dbReference>
<dbReference type="PANTHER" id="PTHR22617">
    <property type="entry name" value="CHEMOTAXIS SENSOR HISTIDINE KINASE-RELATED"/>
    <property type="match status" value="1"/>
</dbReference>
<evidence type="ECO:0000259" key="1">
    <source>
        <dbReference type="PROSITE" id="PS50851"/>
    </source>
</evidence>
<dbReference type="Proteomes" id="UP001595636">
    <property type="component" value="Unassembled WGS sequence"/>
</dbReference>
<reference evidence="3" key="1">
    <citation type="journal article" date="2019" name="Int. J. Syst. Evol. Microbiol.">
        <title>The Global Catalogue of Microorganisms (GCM) 10K type strain sequencing project: providing services to taxonomists for standard genome sequencing and annotation.</title>
        <authorList>
            <consortium name="The Broad Institute Genomics Platform"/>
            <consortium name="The Broad Institute Genome Sequencing Center for Infectious Disease"/>
            <person name="Wu L."/>
            <person name="Ma J."/>
        </authorList>
    </citation>
    <scope>NUCLEOTIDE SEQUENCE [LARGE SCALE GENOMIC DNA]</scope>
    <source>
        <strain evidence="3">KCTC 42195</strain>
    </source>
</reference>
<accession>A0ABV7TQ52</accession>
<keyword evidence="3" id="KW-1185">Reference proteome</keyword>
<dbReference type="InterPro" id="IPR039315">
    <property type="entry name" value="CheW"/>
</dbReference>
<dbReference type="Gene3D" id="2.40.50.180">
    <property type="entry name" value="CheA-289, Domain 4"/>
    <property type="match status" value="1"/>
</dbReference>
<dbReference type="InterPro" id="IPR036061">
    <property type="entry name" value="CheW-like_dom_sf"/>
</dbReference>
<dbReference type="Pfam" id="PF01584">
    <property type="entry name" value="CheW"/>
    <property type="match status" value="1"/>
</dbReference>
<proteinExistence type="predicted"/>